<evidence type="ECO:0000313" key="1">
    <source>
        <dbReference type="EMBL" id="KAJ4971737.1"/>
    </source>
</evidence>
<dbReference type="SUPFAM" id="SSF52540">
    <property type="entry name" value="P-loop containing nucleoside triphosphate hydrolases"/>
    <property type="match status" value="1"/>
</dbReference>
<sequence>MSSRARGCFVRYRVGKEAVKKISFINELRNEGQFAAVSDLARPPSIESVPTPHFETFQSTELAMNVIMRALLDESINSVGVYGMGGNIQGEIAENLGLKLEEESESMRGRRLLERLKKEKGILMILDDLWAPLKLANIGIPFGDDSSKQCKGDCVVSAALHIVAKEVAKECGGLPIALVTLGKALHYEISENDLFPYVIGERVFKDVESLMEARDQLHTVLNKLQASCLLLKAEYYDRSVKMHDVVRDVAIEIAREDHGFEIKVRRGLEE</sequence>
<dbReference type="Gene3D" id="1.10.8.430">
    <property type="entry name" value="Helical domain of apoptotic protease-activating factors"/>
    <property type="match status" value="1"/>
</dbReference>
<evidence type="ECO:0000313" key="2">
    <source>
        <dbReference type="Proteomes" id="UP001141806"/>
    </source>
</evidence>
<dbReference type="InterPro" id="IPR042197">
    <property type="entry name" value="Apaf_helical"/>
</dbReference>
<dbReference type="EMBL" id="JAMYWD010000005">
    <property type="protein sequence ID" value="KAJ4971737.1"/>
    <property type="molecule type" value="Genomic_DNA"/>
</dbReference>
<protein>
    <recommendedName>
        <fullName evidence="3">NB-ARC domain-containing protein</fullName>
    </recommendedName>
</protein>
<keyword evidence="2" id="KW-1185">Reference proteome</keyword>
<dbReference type="InterPro" id="IPR050905">
    <property type="entry name" value="Plant_NBS-LRR"/>
</dbReference>
<dbReference type="OrthoDB" id="3794806at2759"/>
<organism evidence="1 2">
    <name type="scientific">Protea cynaroides</name>
    <dbReference type="NCBI Taxonomy" id="273540"/>
    <lineage>
        <taxon>Eukaryota</taxon>
        <taxon>Viridiplantae</taxon>
        <taxon>Streptophyta</taxon>
        <taxon>Embryophyta</taxon>
        <taxon>Tracheophyta</taxon>
        <taxon>Spermatophyta</taxon>
        <taxon>Magnoliopsida</taxon>
        <taxon>Proteales</taxon>
        <taxon>Proteaceae</taxon>
        <taxon>Protea</taxon>
    </lineage>
</organism>
<name>A0A9Q0KJI3_9MAGN</name>
<dbReference type="PANTHER" id="PTHR33463">
    <property type="entry name" value="NB-ARC DOMAIN-CONTAINING PROTEIN-RELATED"/>
    <property type="match status" value="1"/>
</dbReference>
<proteinExistence type="predicted"/>
<dbReference type="InterPro" id="IPR027417">
    <property type="entry name" value="P-loop_NTPase"/>
</dbReference>
<accession>A0A9Q0KJI3</accession>
<comment type="caution">
    <text evidence="1">The sequence shown here is derived from an EMBL/GenBank/DDBJ whole genome shotgun (WGS) entry which is preliminary data.</text>
</comment>
<dbReference type="AlphaFoldDB" id="A0A9Q0KJI3"/>
<evidence type="ECO:0008006" key="3">
    <source>
        <dbReference type="Google" id="ProtNLM"/>
    </source>
</evidence>
<dbReference type="Proteomes" id="UP001141806">
    <property type="component" value="Unassembled WGS sequence"/>
</dbReference>
<reference evidence="1" key="1">
    <citation type="journal article" date="2023" name="Plant J.">
        <title>The genome of the king protea, Protea cynaroides.</title>
        <authorList>
            <person name="Chang J."/>
            <person name="Duong T.A."/>
            <person name="Schoeman C."/>
            <person name="Ma X."/>
            <person name="Roodt D."/>
            <person name="Barker N."/>
            <person name="Li Z."/>
            <person name="Van de Peer Y."/>
            <person name="Mizrachi E."/>
        </authorList>
    </citation>
    <scope>NUCLEOTIDE SEQUENCE</scope>
    <source>
        <tissue evidence="1">Young leaves</tissue>
    </source>
</reference>
<gene>
    <name evidence="1" type="ORF">NE237_004836</name>
</gene>
<dbReference type="PANTHER" id="PTHR33463:SF198">
    <property type="entry name" value="RPP4C3"/>
    <property type="match status" value="1"/>
</dbReference>